<evidence type="ECO:0000256" key="2">
    <source>
        <dbReference type="SAM" id="SignalP"/>
    </source>
</evidence>
<protein>
    <submittedName>
        <fullName evidence="3">Uncharacterized protein</fullName>
    </submittedName>
</protein>
<evidence type="ECO:0000256" key="1">
    <source>
        <dbReference type="SAM" id="MobiDB-lite"/>
    </source>
</evidence>
<reference evidence="4" key="2">
    <citation type="journal article" date="2018" name="BMC Genomics">
        <title>Genomic insights into host adaptation between the wheat stripe rust pathogen (Puccinia striiformis f. sp. tritici) and the barley stripe rust pathogen (Puccinia striiformis f. sp. hordei).</title>
        <authorList>
            <person name="Xia C."/>
            <person name="Wang M."/>
            <person name="Yin C."/>
            <person name="Cornejo O.E."/>
            <person name="Hulbert S.H."/>
            <person name="Chen X."/>
        </authorList>
    </citation>
    <scope>NUCLEOTIDE SEQUENCE [LARGE SCALE GENOMIC DNA]</scope>
    <source>
        <strain evidence="4">93TX-2</strain>
    </source>
</reference>
<reference evidence="3 4" key="1">
    <citation type="submission" date="2017-12" db="EMBL/GenBank/DDBJ databases">
        <title>Gene loss provides genomic basis for host adaptation in cereal stripe rust fungi.</title>
        <authorList>
            <person name="Xia C."/>
        </authorList>
    </citation>
    <scope>NUCLEOTIDE SEQUENCE [LARGE SCALE GENOMIC DNA]</scope>
    <source>
        <strain evidence="3 4">93TX-2</strain>
    </source>
</reference>
<name>A0A2S4WHT3_9BASI</name>
<dbReference type="EMBL" id="PKSM01000022">
    <property type="protein sequence ID" value="POW21268.1"/>
    <property type="molecule type" value="Genomic_DNA"/>
</dbReference>
<keyword evidence="2" id="KW-0732">Signal</keyword>
<feature type="region of interest" description="Disordered" evidence="1">
    <location>
        <begin position="233"/>
        <end position="273"/>
    </location>
</feature>
<evidence type="ECO:0000313" key="3">
    <source>
        <dbReference type="EMBL" id="POW21268.1"/>
    </source>
</evidence>
<reference evidence="4" key="3">
    <citation type="journal article" date="2018" name="Mol. Plant Microbe Interact.">
        <title>Genome sequence resources for the wheat stripe rust pathogen (Puccinia striiformis f. sp. tritici) and the barley stripe rust pathogen (Puccinia striiformis f. sp. hordei).</title>
        <authorList>
            <person name="Xia C."/>
            <person name="Wang M."/>
            <person name="Yin C."/>
            <person name="Cornejo O.E."/>
            <person name="Hulbert S.H."/>
            <person name="Chen X."/>
        </authorList>
    </citation>
    <scope>NUCLEOTIDE SEQUENCE [LARGE SCALE GENOMIC DNA]</scope>
    <source>
        <strain evidence="4">93TX-2</strain>
    </source>
</reference>
<dbReference type="OrthoDB" id="2496225at2759"/>
<sequence length="617" mass="70207">MVNLFLTTSFILRIAFLQATSPHGITFPEPPSAVHNLEAGQASVAHDHSLEIPHMQVPDFTSMIPSSANGPEVRGDHYPAPDLAPDDEFIDWAKLPLDFDIMGSWSTVASASEQRPPSEYQSFPHLSTTPSAELTVEDYATLGLVESAVDYEQVNWGSLPFHCGSPPSLPTMLNNLNYVNSIPLSKSLGLSKAFRSALNEAEVEILMIGEYTAVSSWPTNLIGEPVSNSLSRSRKKLGNLEGSPSKQSKTSHRISDGNDGEITTNHQSSVTPKDLFSTRQRQDFLQAPQRIVVDMFELDLKIYGMLNTLRFPGPKKWTCKLFTQNLLHQSELWKSLRGDGNDFALPVLIREVIHSRVVPKESVLENARNFLEEIFFRHGQILIAFTYSETQNKGEIDGPIELRSKEQGKLLKWLNKLFNLRVITQGLHVSNKDYSTVFPPSVSPLQEMLSNYLNQDVKKSVYLETRFTKKSLEQWKLNHSDAMRTQVAINALGNHYKYSNLIRWLEIFQRDDYFVKIFILLKRKECTGNLPAIKDDLISWTTLGVFPWENTESLQNCPEKKSILTQFQYRMHKETWLSLNRYFEEVKEIDKCDPATGKHKPKATENVMFIKRPFLEK</sequence>
<dbReference type="VEuPathDB" id="FungiDB:PSTT_03379"/>
<dbReference type="VEuPathDB" id="FungiDB:PSHT_02556"/>
<dbReference type="Proteomes" id="UP000238274">
    <property type="component" value="Unassembled WGS sequence"/>
</dbReference>
<dbReference type="AlphaFoldDB" id="A0A2S4WHT3"/>
<comment type="caution">
    <text evidence="3">The sequence shown here is derived from an EMBL/GenBank/DDBJ whole genome shotgun (WGS) entry which is preliminary data.</text>
</comment>
<feature type="chain" id="PRO_5015504289" evidence="2">
    <location>
        <begin position="20"/>
        <end position="617"/>
    </location>
</feature>
<feature type="signal peptide" evidence="2">
    <location>
        <begin position="1"/>
        <end position="19"/>
    </location>
</feature>
<accession>A0A2S4WHT3</accession>
<keyword evidence="4" id="KW-1185">Reference proteome</keyword>
<proteinExistence type="predicted"/>
<feature type="compositionally biased region" description="Polar residues" evidence="1">
    <location>
        <begin position="261"/>
        <end position="271"/>
    </location>
</feature>
<gene>
    <name evidence="3" type="ORF">PSHT_02556</name>
</gene>
<organism evidence="3 4">
    <name type="scientific">Puccinia striiformis</name>
    <dbReference type="NCBI Taxonomy" id="27350"/>
    <lineage>
        <taxon>Eukaryota</taxon>
        <taxon>Fungi</taxon>
        <taxon>Dikarya</taxon>
        <taxon>Basidiomycota</taxon>
        <taxon>Pucciniomycotina</taxon>
        <taxon>Pucciniomycetes</taxon>
        <taxon>Pucciniales</taxon>
        <taxon>Pucciniaceae</taxon>
        <taxon>Puccinia</taxon>
    </lineage>
</organism>
<evidence type="ECO:0000313" key="4">
    <source>
        <dbReference type="Proteomes" id="UP000238274"/>
    </source>
</evidence>